<dbReference type="Gene3D" id="3.40.720.10">
    <property type="entry name" value="Alkaline Phosphatase, subunit A"/>
    <property type="match status" value="1"/>
</dbReference>
<accession>D1B6R1</accession>
<evidence type="ECO:0000313" key="1">
    <source>
        <dbReference type="EMBL" id="ACZ19702.1"/>
    </source>
</evidence>
<dbReference type="Pfam" id="PF01663">
    <property type="entry name" value="Phosphodiest"/>
    <property type="match status" value="1"/>
</dbReference>
<dbReference type="SMR" id="D1B6R1"/>
<protein>
    <recommendedName>
        <fullName evidence="3">Type I phosphodiesterase/nucleotide pyrophosphatase</fullName>
    </recommendedName>
</protein>
<dbReference type="PATRIC" id="fig|525903.6.peg.1472"/>
<gene>
    <name evidence="1" type="ordered locus">Taci_1472</name>
</gene>
<dbReference type="STRING" id="525903.Taci_1472"/>
<dbReference type="EMBL" id="CP001818">
    <property type="protein sequence ID" value="ACZ19702.1"/>
    <property type="molecule type" value="Genomic_DNA"/>
</dbReference>
<dbReference type="OrthoDB" id="8580666at2"/>
<dbReference type="KEGG" id="tai:Taci_1472"/>
<organism evidence="1 2">
    <name type="scientific">Thermanaerovibrio acidaminovorans (strain ATCC 49978 / DSM 6589 / Su883)</name>
    <name type="common">Selenomonas acidaminovorans</name>
    <dbReference type="NCBI Taxonomy" id="525903"/>
    <lineage>
        <taxon>Bacteria</taxon>
        <taxon>Thermotogati</taxon>
        <taxon>Synergistota</taxon>
        <taxon>Synergistia</taxon>
        <taxon>Synergistales</taxon>
        <taxon>Synergistaceae</taxon>
        <taxon>Thermanaerovibrio</taxon>
    </lineage>
</organism>
<name>D1B6R1_THEAS</name>
<proteinExistence type="predicted"/>
<dbReference type="RefSeq" id="WP_012870213.1">
    <property type="nucleotide sequence ID" value="NC_013522.1"/>
</dbReference>
<dbReference type="HOGENOM" id="CLU_087217_0_0_0"/>
<evidence type="ECO:0000313" key="2">
    <source>
        <dbReference type="Proteomes" id="UP000002030"/>
    </source>
</evidence>
<evidence type="ECO:0008006" key="3">
    <source>
        <dbReference type="Google" id="ProtNLM"/>
    </source>
</evidence>
<dbReference type="eggNOG" id="COG1524">
    <property type="taxonomic scope" value="Bacteria"/>
</dbReference>
<dbReference type="InterPro" id="IPR017850">
    <property type="entry name" value="Alkaline_phosphatase_core_sf"/>
</dbReference>
<reference evidence="1 2" key="1">
    <citation type="journal article" date="2009" name="Stand. Genomic Sci.">
        <title>Complete genome sequence of Thermanaerovibrio acidaminovorans type strain (Su883).</title>
        <authorList>
            <person name="Chovatia M."/>
            <person name="Sikorski J."/>
            <person name="Schroder M."/>
            <person name="Lapidus A."/>
            <person name="Nolan M."/>
            <person name="Tice H."/>
            <person name="Glavina Del Rio T."/>
            <person name="Copeland A."/>
            <person name="Cheng J.F."/>
            <person name="Lucas S."/>
            <person name="Chen F."/>
            <person name="Bruce D."/>
            <person name="Goodwin L."/>
            <person name="Pitluck S."/>
            <person name="Ivanova N."/>
            <person name="Mavromatis K."/>
            <person name="Ovchinnikova G."/>
            <person name="Pati A."/>
            <person name="Chen A."/>
            <person name="Palaniappan K."/>
            <person name="Land M."/>
            <person name="Hauser L."/>
            <person name="Chang Y.J."/>
            <person name="Jeffries C.D."/>
            <person name="Chain P."/>
            <person name="Saunders E."/>
            <person name="Detter J.C."/>
            <person name="Brettin T."/>
            <person name="Rohde M."/>
            <person name="Goker M."/>
            <person name="Spring S."/>
            <person name="Bristow J."/>
            <person name="Markowitz V."/>
            <person name="Hugenholtz P."/>
            <person name="Kyrpides N.C."/>
            <person name="Klenk H.P."/>
            <person name="Eisen J.A."/>
        </authorList>
    </citation>
    <scope>NUCLEOTIDE SEQUENCE [LARGE SCALE GENOMIC DNA]</scope>
    <source>
        <strain evidence="2">ATCC 49978 / DSM 6589 / Su883</strain>
    </source>
</reference>
<dbReference type="Proteomes" id="UP000002030">
    <property type="component" value="Chromosome"/>
</dbReference>
<sequence>MSTDRGLVLVLIDGLPSWATVHMGSLGGMVGALGGYRGDLRSSLPTLSKPLYHSIFTGREPLASAMASNSSPPPPRDPGNLFAAARALGYGTCCAAHIWVGELFGGTGGELKRFVIDPEGDIQRGIYYWDDAYPDSHVVEDGKHLIGTADGRCLALVHTMGVDFAAHRYGGESREFAQAVMGADQTVAEAALRWLGEGFWVMVTADHGVNRHGLHGGESDQETLVPLWILPPRGGRIPQGAEELRRQLDLKAFVLDVLAEGVRGS</sequence>
<dbReference type="InterPro" id="IPR002591">
    <property type="entry name" value="Phosphodiest/P_Trfase"/>
</dbReference>
<dbReference type="SUPFAM" id="SSF53649">
    <property type="entry name" value="Alkaline phosphatase-like"/>
    <property type="match status" value="1"/>
</dbReference>
<dbReference type="EnsemblBacteria" id="ACZ19702">
    <property type="protein sequence ID" value="ACZ19702"/>
    <property type="gene ID" value="Taci_1472"/>
</dbReference>
<dbReference type="AlphaFoldDB" id="D1B6R1"/>
<keyword evidence="2" id="KW-1185">Reference proteome</keyword>